<dbReference type="GO" id="GO:0042158">
    <property type="term" value="P:lipoprotein biosynthetic process"/>
    <property type="evidence" value="ECO:0007669"/>
    <property type="project" value="UniProtKB-UniRule"/>
</dbReference>
<feature type="domain" description="CN hydrolase" evidence="9">
    <location>
        <begin position="175"/>
        <end position="430"/>
    </location>
</feature>
<comment type="caution">
    <text evidence="10">The sequence shown here is derived from an EMBL/GenBank/DDBJ whole genome shotgun (WGS) entry which is preliminary data.</text>
</comment>
<name>A0A2T8FEC4_9ACTN</name>
<evidence type="ECO:0000313" key="10">
    <source>
        <dbReference type="EMBL" id="PVG84064.1"/>
    </source>
</evidence>
<dbReference type="AlphaFoldDB" id="A0A2T8FEC4"/>
<comment type="pathway">
    <text evidence="8">Protein modification; lipoprotein biosynthesis (N-acyl transfer).</text>
</comment>
<dbReference type="EMBL" id="QDGZ01000002">
    <property type="protein sequence ID" value="PVG84064.1"/>
    <property type="molecule type" value="Genomic_DNA"/>
</dbReference>
<dbReference type="Pfam" id="PF20154">
    <property type="entry name" value="LNT_N"/>
    <property type="match status" value="1"/>
</dbReference>
<protein>
    <recommendedName>
        <fullName evidence="8">Apolipoprotein N-acyltransferase</fullName>
        <shortName evidence="8">ALP N-acyltransferase</shortName>
        <ecNumber evidence="8">2.3.1.269</ecNumber>
    </recommendedName>
</protein>
<evidence type="ECO:0000256" key="7">
    <source>
        <dbReference type="ARBA" id="ARBA00023315"/>
    </source>
</evidence>
<keyword evidence="7 8" id="KW-0012">Acyltransferase</keyword>
<organism evidence="10 11">
    <name type="scientific">Nocardioides gansuensis</name>
    <dbReference type="NCBI Taxonomy" id="2138300"/>
    <lineage>
        <taxon>Bacteria</taxon>
        <taxon>Bacillati</taxon>
        <taxon>Actinomycetota</taxon>
        <taxon>Actinomycetes</taxon>
        <taxon>Propionibacteriales</taxon>
        <taxon>Nocardioidaceae</taxon>
        <taxon>Nocardioides</taxon>
    </lineage>
</organism>
<keyword evidence="6 8" id="KW-0472">Membrane</keyword>
<dbReference type="InterPro" id="IPR045378">
    <property type="entry name" value="LNT_N"/>
</dbReference>
<feature type="transmembrane region" description="Helical" evidence="8">
    <location>
        <begin position="146"/>
        <end position="167"/>
    </location>
</feature>
<dbReference type="GO" id="GO:0016410">
    <property type="term" value="F:N-acyltransferase activity"/>
    <property type="evidence" value="ECO:0007669"/>
    <property type="project" value="UniProtKB-UniRule"/>
</dbReference>
<accession>A0A2T8FEC4</accession>
<comment type="function">
    <text evidence="8">Catalyzes the phospholipid dependent N-acylation of the N-terminal cysteine of apolipoprotein, the last step in lipoprotein maturation.</text>
</comment>
<dbReference type="PANTHER" id="PTHR38686">
    <property type="entry name" value="APOLIPOPROTEIN N-ACYLTRANSFERASE"/>
    <property type="match status" value="1"/>
</dbReference>
<proteinExistence type="inferred from homology"/>
<dbReference type="GO" id="GO:0005886">
    <property type="term" value="C:plasma membrane"/>
    <property type="evidence" value="ECO:0007669"/>
    <property type="project" value="UniProtKB-SubCell"/>
</dbReference>
<evidence type="ECO:0000256" key="4">
    <source>
        <dbReference type="ARBA" id="ARBA00022692"/>
    </source>
</evidence>
<evidence type="ECO:0000259" key="9">
    <source>
        <dbReference type="PROSITE" id="PS50263"/>
    </source>
</evidence>
<comment type="similarity">
    <text evidence="8">Belongs to the CN hydrolase family. Apolipoprotein N-acyltransferase subfamily.</text>
</comment>
<keyword evidence="2 8" id="KW-1003">Cell membrane</keyword>
<gene>
    <name evidence="8 10" type="primary">lnt</name>
    <name evidence="10" type="ORF">DDE18_06450</name>
</gene>
<feature type="transmembrane region" description="Helical" evidence="8">
    <location>
        <begin position="114"/>
        <end position="139"/>
    </location>
</feature>
<keyword evidence="3 8" id="KW-0808">Transferase</keyword>
<feature type="transmembrane region" description="Helical" evidence="8">
    <location>
        <begin position="46"/>
        <end position="67"/>
    </location>
</feature>
<keyword evidence="5 8" id="KW-1133">Transmembrane helix</keyword>
<dbReference type="UniPathway" id="UPA00666"/>
<keyword evidence="10" id="KW-0449">Lipoprotein</keyword>
<dbReference type="PROSITE" id="PS50263">
    <property type="entry name" value="CN_HYDROLASE"/>
    <property type="match status" value="1"/>
</dbReference>
<dbReference type="OrthoDB" id="9804277at2"/>
<dbReference type="NCBIfam" id="TIGR00546">
    <property type="entry name" value="lnt"/>
    <property type="match status" value="1"/>
</dbReference>
<feature type="transmembrane region" description="Helical" evidence="8">
    <location>
        <begin position="20"/>
        <end position="40"/>
    </location>
</feature>
<comment type="catalytic activity">
    <reaction evidence="8">
        <text>N-terminal S-1,2-diacyl-sn-glyceryl-L-cysteinyl-[lipoprotein] + a glycerophospholipid = N-acyl-S-1,2-diacyl-sn-glyceryl-L-cysteinyl-[lipoprotein] + a 2-acyl-sn-glycero-3-phospholipid + H(+)</text>
        <dbReference type="Rhea" id="RHEA:48228"/>
        <dbReference type="Rhea" id="RHEA-COMP:14681"/>
        <dbReference type="Rhea" id="RHEA-COMP:14684"/>
        <dbReference type="ChEBI" id="CHEBI:15378"/>
        <dbReference type="ChEBI" id="CHEBI:136912"/>
        <dbReference type="ChEBI" id="CHEBI:140656"/>
        <dbReference type="ChEBI" id="CHEBI:140657"/>
        <dbReference type="ChEBI" id="CHEBI:140660"/>
        <dbReference type="EC" id="2.3.1.269"/>
    </reaction>
</comment>
<dbReference type="PANTHER" id="PTHR38686:SF1">
    <property type="entry name" value="APOLIPOPROTEIN N-ACYLTRANSFERASE"/>
    <property type="match status" value="1"/>
</dbReference>
<reference evidence="10 11" key="1">
    <citation type="submission" date="2018-04" db="EMBL/GenBank/DDBJ databases">
        <title>Genome of Nocardioides gansuensis WSJ-1.</title>
        <authorList>
            <person name="Wu S."/>
            <person name="Wang G."/>
        </authorList>
    </citation>
    <scope>NUCLEOTIDE SEQUENCE [LARGE SCALE GENOMIC DNA]</scope>
    <source>
        <strain evidence="10 11">WSJ-1</strain>
    </source>
</reference>
<dbReference type="Gene3D" id="3.60.110.10">
    <property type="entry name" value="Carbon-nitrogen hydrolase"/>
    <property type="match status" value="1"/>
</dbReference>
<evidence type="ECO:0000256" key="6">
    <source>
        <dbReference type="ARBA" id="ARBA00023136"/>
    </source>
</evidence>
<evidence type="ECO:0000256" key="3">
    <source>
        <dbReference type="ARBA" id="ARBA00022679"/>
    </source>
</evidence>
<comment type="caution">
    <text evidence="8">Lacks conserved residue(s) required for the propagation of feature annotation.</text>
</comment>
<evidence type="ECO:0000313" key="11">
    <source>
        <dbReference type="Proteomes" id="UP000246018"/>
    </source>
</evidence>
<comment type="subcellular location">
    <subcellularLocation>
        <location evidence="1 8">Cell membrane</location>
        <topology evidence="1 8">Multi-pass membrane protein</topology>
    </subcellularLocation>
</comment>
<dbReference type="Proteomes" id="UP000246018">
    <property type="component" value="Unassembled WGS sequence"/>
</dbReference>
<dbReference type="Pfam" id="PF00795">
    <property type="entry name" value="CN_hydrolase"/>
    <property type="match status" value="1"/>
</dbReference>
<keyword evidence="11" id="KW-1185">Reference proteome</keyword>
<dbReference type="InterPro" id="IPR003010">
    <property type="entry name" value="C-N_Hydrolase"/>
</dbReference>
<dbReference type="SUPFAM" id="SSF56317">
    <property type="entry name" value="Carbon-nitrogen hydrolase"/>
    <property type="match status" value="1"/>
</dbReference>
<keyword evidence="4 8" id="KW-0812">Transmembrane</keyword>
<evidence type="ECO:0000256" key="8">
    <source>
        <dbReference type="HAMAP-Rule" id="MF_01148"/>
    </source>
</evidence>
<sequence>MPVAIALLLLSVRRERSSRAWLTGLCFGITFICTLLWWLRAVGTDAWLALSALEAAFFAPLGLGLALVSRLPGWPLWSSLLWVAVETWRGAWPFSGLPWGRLSYAVAGTPWEHGLPWIGMTGVSLLVAGTGAALAWLVVTRAARRAAAVLMTAGLAAGSLLPTVAAYPLEGEGSVTVAAVQGGVPGNDLVAVHREVTANHVTATADLAADVEAGRLPAPDFVVWPENSTAVDPFTDPSANAGIESAVDAIGVPVLVGAMVDHDRDPGQVLNQGIVWSPDTGGGDRYTKRHPVPYGEYIPLRDTGLLPTTYGQLSLIPRDMASGTRLEPLRIDGALVADAICFDVAYDDGIHAQVARGGQLLTVQTSNAMFIETAQVDQQFEISRLRAVETGRWVVVAATSGISGVIAPDGTVVAQSGRVVTEVLVEEVGLSSTITPAVRMGAWPGRVAVAGAVVSVLFAVGTYRGTNARRAPVPPEDREVART</sequence>
<dbReference type="EC" id="2.3.1.269" evidence="8"/>
<dbReference type="InterPro" id="IPR004563">
    <property type="entry name" value="Apolipo_AcylTrfase"/>
</dbReference>
<evidence type="ECO:0000256" key="1">
    <source>
        <dbReference type="ARBA" id="ARBA00004651"/>
    </source>
</evidence>
<evidence type="ECO:0000256" key="5">
    <source>
        <dbReference type="ARBA" id="ARBA00022989"/>
    </source>
</evidence>
<evidence type="ECO:0000256" key="2">
    <source>
        <dbReference type="ARBA" id="ARBA00022475"/>
    </source>
</evidence>
<dbReference type="HAMAP" id="MF_01148">
    <property type="entry name" value="Lnt"/>
    <property type="match status" value="1"/>
</dbReference>
<dbReference type="InterPro" id="IPR036526">
    <property type="entry name" value="C-N_Hydrolase_sf"/>
</dbReference>
<dbReference type="CDD" id="cd07571">
    <property type="entry name" value="ALP_N-acyl_transferase"/>
    <property type="match status" value="1"/>
</dbReference>